<dbReference type="InterPro" id="IPR038058">
    <property type="entry name" value="PhnH-like_sp"/>
</dbReference>
<feature type="compositionally biased region" description="Basic and acidic residues" evidence="1">
    <location>
        <begin position="230"/>
        <end position="240"/>
    </location>
</feature>
<keyword evidence="2" id="KW-0456">Lyase</keyword>
<sequence length="326" mass="33015">MGRGVRHPGGLRGADMTTARPNGTVSNGTVSNRTVSNGNLSHGDATHGDGVHGTASHAGAPHGGAGDGAGRNRVPDRSGAAGAVRGIGAHVRAVTPTAAQAQADFRALLNVLSRPGVLDTVKRADGPAALAVAAGLADVEVPTSVLTPSGEEHWAQALHLATSAPPAPPETARMVVALRPPSAAEIASLTRGDALHPEHGTRLIAAVETLTPHHQDPGDRNDHGHRRQPGTRDHDDHQGNGDRQGNGGRWGPSGGQAEGVVLVLRGPGVPGVRRVRVTGLPAGVFAALAEANADFPAGVDTFLVAQDGTIAGLPRSTRIEIENGDA</sequence>
<evidence type="ECO:0000313" key="2">
    <source>
        <dbReference type="EMBL" id="TDD03733.1"/>
    </source>
</evidence>
<dbReference type="OrthoDB" id="4238947at2"/>
<dbReference type="SUPFAM" id="SSF159709">
    <property type="entry name" value="PhnH-like"/>
    <property type="match status" value="2"/>
</dbReference>
<dbReference type="NCBIfam" id="TIGR03292">
    <property type="entry name" value="PhnH_redo"/>
    <property type="match status" value="1"/>
</dbReference>
<evidence type="ECO:0000256" key="1">
    <source>
        <dbReference type="SAM" id="MobiDB-lite"/>
    </source>
</evidence>
<keyword evidence="3" id="KW-1185">Reference proteome</keyword>
<proteinExistence type="predicted"/>
<dbReference type="GO" id="GO:0016829">
    <property type="term" value="F:lyase activity"/>
    <property type="evidence" value="ECO:0007669"/>
    <property type="project" value="UniProtKB-KW"/>
</dbReference>
<protein>
    <submittedName>
        <fullName evidence="2">Phosphonate C-P lyase system protein PhnH</fullName>
    </submittedName>
</protein>
<comment type="caution">
    <text evidence="2">The sequence shown here is derived from an EMBL/GenBank/DDBJ whole genome shotgun (WGS) entry which is preliminary data.</text>
</comment>
<feature type="compositionally biased region" description="Basic and acidic residues" evidence="1">
    <location>
        <begin position="212"/>
        <end position="222"/>
    </location>
</feature>
<evidence type="ECO:0000313" key="3">
    <source>
        <dbReference type="Proteomes" id="UP000294543"/>
    </source>
</evidence>
<dbReference type="Gene3D" id="3.40.50.11310">
    <property type="entry name" value="Bacterial phosphonate metabolism protein PhnH"/>
    <property type="match status" value="1"/>
</dbReference>
<feature type="region of interest" description="Disordered" evidence="1">
    <location>
        <begin position="1"/>
        <end position="81"/>
    </location>
</feature>
<dbReference type="Pfam" id="PF05845">
    <property type="entry name" value="PhnH"/>
    <property type="match status" value="2"/>
</dbReference>
<name>A0A4R4VLB4_9ACTN</name>
<dbReference type="InterPro" id="IPR008772">
    <property type="entry name" value="Phosphonate_metab_PhnH"/>
</dbReference>
<dbReference type="GO" id="GO:0019634">
    <property type="term" value="P:organic phosphonate metabolic process"/>
    <property type="evidence" value="ECO:0007669"/>
    <property type="project" value="InterPro"/>
</dbReference>
<dbReference type="AlphaFoldDB" id="A0A4R4VLB4"/>
<organism evidence="2 3">
    <name type="scientific">Nonomuraea diastatica</name>
    <dbReference type="NCBI Taxonomy" id="1848329"/>
    <lineage>
        <taxon>Bacteria</taxon>
        <taxon>Bacillati</taxon>
        <taxon>Actinomycetota</taxon>
        <taxon>Actinomycetes</taxon>
        <taxon>Streptosporangiales</taxon>
        <taxon>Streptosporangiaceae</taxon>
        <taxon>Nonomuraea</taxon>
    </lineage>
</organism>
<dbReference type="EMBL" id="SMKP01000321">
    <property type="protein sequence ID" value="TDD03733.1"/>
    <property type="molecule type" value="Genomic_DNA"/>
</dbReference>
<feature type="compositionally biased region" description="Polar residues" evidence="1">
    <location>
        <begin position="19"/>
        <end position="40"/>
    </location>
</feature>
<reference evidence="2 3" key="1">
    <citation type="submission" date="2019-03" db="EMBL/GenBank/DDBJ databases">
        <title>Draft genome sequences of novel Actinobacteria.</title>
        <authorList>
            <person name="Sahin N."/>
            <person name="Ay H."/>
            <person name="Saygin H."/>
        </authorList>
    </citation>
    <scope>NUCLEOTIDE SEQUENCE [LARGE SCALE GENOMIC DNA]</scope>
    <source>
        <strain evidence="2 3">KC712</strain>
    </source>
</reference>
<feature type="compositionally biased region" description="Gly residues" evidence="1">
    <location>
        <begin position="242"/>
        <end position="254"/>
    </location>
</feature>
<accession>A0A4R4VLB4</accession>
<feature type="region of interest" description="Disordered" evidence="1">
    <location>
        <begin position="212"/>
        <end position="254"/>
    </location>
</feature>
<gene>
    <name evidence="2" type="primary">phnH</name>
    <name evidence="2" type="ORF">E1294_50545</name>
</gene>
<dbReference type="Proteomes" id="UP000294543">
    <property type="component" value="Unassembled WGS sequence"/>
</dbReference>